<name>A0A1R2C0C0_9CILI</name>
<dbReference type="EMBL" id="MPUH01000340">
    <property type="protein sequence ID" value="OMJ82462.1"/>
    <property type="molecule type" value="Genomic_DNA"/>
</dbReference>
<protein>
    <submittedName>
        <fullName evidence="1">Uncharacterized protein</fullName>
    </submittedName>
</protein>
<sequence length="286" mass="33759">MMNYACSFSECKNWCNYTCECDNTGKGFCEDHLSLHISTEGKHDIKKNFFSLTIDEKEVFAAQLEVSLKKLDSIREKMSKKSKEIIEKTIEKTKESLDCIRKKQSLIFKVLEFLRQNDRIRTKSRQTKVKNFIFNYAKNPNDYYDKLLVEESEIIETLDLEKKKENLGKKEEDLNIRTFDFNKKFKKSNKKLKRIKASVKYLNEQYELIKKSILSEISMTVYNLEKLNLSYEFTNPLKKNINSSDNPGIIYSEIVDNLKKLTDQIILKSFNLGEDFSKLQKYIDDD</sequence>
<accession>A0A1R2C0C0</accession>
<dbReference type="Proteomes" id="UP000187209">
    <property type="component" value="Unassembled WGS sequence"/>
</dbReference>
<evidence type="ECO:0000313" key="2">
    <source>
        <dbReference type="Proteomes" id="UP000187209"/>
    </source>
</evidence>
<keyword evidence="2" id="KW-1185">Reference proteome</keyword>
<dbReference type="AlphaFoldDB" id="A0A1R2C0C0"/>
<gene>
    <name evidence="1" type="ORF">SteCoe_16872</name>
</gene>
<organism evidence="1 2">
    <name type="scientific">Stentor coeruleus</name>
    <dbReference type="NCBI Taxonomy" id="5963"/>
    <lineage>
        <taxon>Eukaryota</taxon>
        <taxon>Sar</taxon>
        <taxon>Alveolata</taxon>
        <taxon>Ciliophora</taxon>
        <taxon>Postciliodesmatophora</taxon>
        <taxon>Heterotrichea</taxon>
        <taxon>Heterotrichida</taxon>
        <taxon>Stentoridae</taxon>
        <taxon>Stentor</taxon>
    </lineage>
</organism>
<proteinExistence type="predicted"/>
<evidence type="ECO:0000313" key="1">
    <source>
        <dbReference type="EMBL" id="OMJ82462.1"/>
    </source>
</evidence>
<reference evidence="1 2" key="1">
    <citation type="submission" date="2016-11" db="EMBL/GenBank/DDBJ databases">
        <title>The macronuclear genome of Stentor coeruleus: a giant cell with tiny introns.</title>
        <authorList>
            <person name="Slabodnick M."/>
            <person name="Ruby J.G."/>
            <person name="Reiff S.B."/>
            <person name="Swart E.C."/>
            <person name="Gosai S."/>
            <person name="Prabakaran S."/>
            <person name="Witkowska E."/>
            <person name="Larue G.E."/>
            <person name="Fisher S."/>
            <person name="Freeman R.M."/>
            <person name="Gunawardena J."/>
            <person name="Chu W."/>
            <person name="Stover N.A."/>
            <person name="Gregory B.D."/>
            <person name="Nowacki M."/>
            <person name="Derisi J."/>
            <person name="Roy S.W."/>
            <person name="Marshall W.F."/>
            <person name="Sood P."/>
        </authorList>
    </citation>
    <scope>NUCLEOTIDE SEQUENCE [LARGE SCALE GENOMIC DNA]</scope>
    <source>
        <strain evidence="1">WM001</strain>
    </source>
</reference>
<comment type="caution">
    <text evidence="1">The sequence shown here is derived from an EMBL/GenBank/DDBJ whole genome shotgun (WGS) entry which is preliminary data.</text>
</comment>